<dbReference type="EMBL" id="BLLF01005692">
    <property type="protein sequence ID" value="GFH31522.1"/>
    <property type="molecule type" value="Genomic_DNA"/>
</dbReference>
<feature type="non-terminal residue" evidence="2">
    <location>
        <position position="221"/>
    </location>
</feature>
<keyword evidence="1" id="KW-0472">Membrane</keyword>
<evidence type="ECO:0000313" key="3">
    <source>
        <dbReference type="Proteomes" id="UP000485058"/>
    </source>
</evidence>
<evidence type="ECO:0000313" key="2">
    <source>
        <dbReference type="EMBL" id="GFH31522.1"/>
    </source>
</evidence>
<feature type="non-terminal residue" evidence="2">
    <location>
        <position position="1"/>
    </location>
</feature>
<accession>A0A6A0AFZ5</accession>
<keyword evidence="3" id="KW-1185">Reference proteome</keyword>
<protein>
    <submittedName>
        <fullName evidence="2">Uncharacterized protein</fullName>
    </submittedName>
</protein>
<dbReference type="AlphaFoldDB" id="A0A6A0AFZ5"/>
<dbReference type="PANTHER" id="PTHR33645:SF11">
    <property type="entry name" value="AMINOPEPTIDASE (DUF3754)"/>
    <property type="match status" value="1"/>
</dbReference>
<organism evidence="2 3">
    <name type="scientific">Haematococcus lacustris</name>
    <name type="common">Green alga</name>
    <name type="synonym">Haematococcus pluvialis</name>
    <dbReference type="NCBI Taxonomy" id="44745"/>
    <lineage>
        <taxon>Eukaryota</taxon>
        <taxon>Viridiplantae</taxon>
        <taxon>Chlorophyta</taxon>
        <taxon>core chlorophytes</taxon>
        <taxon>Chlorophyceae</taxon>
        <taxon>CS clade</taxon>
        <taxon>Chlamydomonadales</taxon>
        <taxon>Haematococcaceae</taxon>
        <taxon>Haematococcus</taxon>
    </lineage>
</organism>
<reference evidence="2 3" key="1">
    <citation type="submission" date="2020-02" db="EMBL/GenBank/DDBJ databases">
        <title>Draft genome sequence of Haematococcus lacustris strain NIES-144.</title>
        <authorList>
            <person name="Morimoto D."/>
            <person name="Nakagawa S."/>
            <person name="Yoshida T."/>
            <person name="Sawayama S."/>
        </authorList>
    </citation>
    <scope>NUCLEOTIDE SEQUENCE [LARGE SCALE GENOMIC DNA]</scope>
    <source>
        <strain evidence="2 3">NIES-144</strain>
    </source>
</reference>
<feature type="transmembrane region" description="Helical" evidence="1">
    <location>
        <begin position="71"/>
        <end position="95"/>
    </location>
</feature>
<feature type="transmembrane region" description="Helical" evidence="1">
    <location>
        <begin position="198"/>
        <end position="220"/>
    </location>
</feature>
<dbReference type="Pfam" id="PF12576">
    <property type="entry name" value="DUF3754"/>
    <property type="match status" value="2"/>
</dbReference>
<dbReference type="PANTHER" id="PTHR33645">
    <property type="entry name" value="AMINOPEPTIDASE (DUF3754)"/>
    <property type="match status" value="1"/>
</dbReference>
<comment type="caution">
    <text evidence="2">The sequence shown here is derived from an EMBL/GenBank/DDBJ whole genome shotgun (WGS) entry which is preliminary data.</text>
</comment>
<keyword evidence="1" id="KW-1133">Transmembrane helix</keyword>
<gene>
    <name evidence="2" type="ORF">HaLaN_30583</name>
</gene>
<sequence>EPTFKEVVVLYRASGQGRKAGSKVAVRARSTSERLKDILARRNIHIKAFHDIPMADLETIMPDKKVYLKMMSIISLVVQALAAFVAAITTLGYVVSHLVTCGHTSGLSCGVTHFVAHAAAAGFCCCAQEPTFKEVVVLYRASGQGRKAGSKVAVRSRSTSERLKDILARRNIHIKAFHDIPMADLETIMPDKKVYLKMMSIISLVVQALAAFVAAITTLWT</sequence>
<dbReference type="InterPro" id="IPR022227">
    <property type="entry name" value="DUF3754"/>
</dbReference>
<dbReference type="Proteomes" id="UP000485058">
    <property type="component" value="Unassembled WGS sequence"/>
</dbReference>
<proteinExistence type="predicted"/>
<keyword evidence="1" id="KW-0812">Transmembrane</keyword>
<evidence type="ECO:0000256" key="1">
    <source>
        <dbReference type="SAM" id="Phobius"/>
    </source>
</evidence>
<name>A0A6A0AFZ5_HAELA</name>